<proteinExistence type="predicted"/>
<accession>A0A8J5M0Q7</accession>
<comment type="caution">
    <text evidence="1">The sequence shown here is derived from an EMBL/GenBank/DDBJ whole genome shotgun (WGS) entry which is preliminary data.</text>
</comment>
<reference evidence="1" key="1">
    <citation type="submission" date="2021-01" db="EMBL/GenBank/DDBJ databases">
        <title>Phytophthora aleatoria, a newly-described species from Pinus radiata is distinct from Phytophthora cactorum isolates based on comparative genomics.</title>
        <authorList>
            <person name="Mcdougal R."/>
            <person name="Panda P."/>
            <person name="Williams N."/>
            <person name="Studholme D.J."/>
        </authorList>
    </citation>
    <scope>NUCLEOTIDE SEQUENCE</scope>
    <source>
        <strain evidence="1">NZFS 4037</strain>
    </source>
</reference>
<gene>
    <name evidence="1" type="ORF">JG688_00014037</name>
</gene>
<dbReference type="AlphaFoldDB" id="A0A8J5M0Q7"/>
<evidence type="ECO:0000313" key="1">
    <source>
        <dbReference type="EMBL" id="KAG6950711.1"/>
    </source>
</evidence>
<dbReference type="EMBL" id="JAENGY010001273">
    <property type="protein sequence ID" value="KAG6950711.1"/>
    <property type="molecule type" value="Genomic_DNA"/>
</dbReference>
<protein>
    <submittedName>
        <fullName evidence="1">Uncharacterized protein</fullName>
    </submittedName>
</protein>
<feature type="non-terminal residue" evidence="1">
    <location>
        <position position="1"/>
    </location>
</feature>
<dbReference type="Proteomes" id="UP000709295">
    <property type="component" value="Unassembled WGS sequence"/>
</dbReference>
<organism evidence="1 2">
    <name type="scientific">Phytophthora aleatoria</name>
    <dbReference type="NCBI Taxonomy" id="2496075"/>
    <lineage>
        <taxon>Eukaryota</taxon>
        <taxon>Sar</taxon>
        <taxon>Stramenopiles</taxon>
        <taxon>Oomycota</taxon>
        <taxon>Peronosporomycetes</taxon>
        <taxon>Peronosporales</taxon>
        <taxon>Peronosporaceae</taxon>
        <taxon>Phytophthora</taxon>
    </lineage>
</organism>
<evidence type="ECO:0000313" key="2">
    <source>
        <dbReference type="Proteomes" id="UP000709295"/>
    </source>
</evidence>
<keyword evidence="2" id="KW-1185">Reference proteome</keyword>
<sequence length="619" mass="69434">PGQEDFESLWDLRTYGKTTKEGGYVGNEGSTRVSTYTRYAIVAWSTAKHPENALKYMPVDAAVEALHCRKPVSAEELGQFLNGASAKIEAENKVKEYGEEREVFSMKFFRLVCELLAETGDPKVVNSFFTSYCGALSGVEGNETFIPSITTIVRTFDWSEIGDALLKALGSGVEKDEDEDKDDGEKNNGLSPLEMTLRVVDGLDSGTAQQALVEKAVEIAAQMADKELFTSNSIGLLWKWVIHSDDKNLFGTIAKKFRVAETSLLGPSIQYVWQYLSNNGNEEKRAVLDSVVPLRVKWLEDQIEAMDKTFSWEMLDADFSHNEKIQAFLRGPEQSMTTKGVKTFKSFQEAKNYAAKYMPKERDDCSFEMEAAEVDGNAFRDNQVMTIEEKLVALRRDNVLREIKPSEGQEGEVAGYLAVTFDVQWTERDVEVDDDVEIVEEDLAAGVSLSDWTEIVDSEGTGGKFEVESKMIEKEEHGSKKRRREMVENRDFQRIQKLLEKGKALQQSMERAVTAEEDSNAEVAVDEDPALTNVAVDEPMKGALLFESDAHFVGSSRHWDTVLTDDARLANSPKSKPSAENESGSEFLLLEQLLMAVYSLIIHYIKVYSEKYSRGYSPE</sequence>
<name>A0A8J5M0Q7_9STRA</name>